<name>A0A168T8A0_ABSGL</name>
<evidence type="ECO:0000313" key="3">
    <source>
        <dbReference type="Proteomes" id="UP000078561"/>
    </source>
</evidence>
<organism evidence="2">
    <name type="scientific">Absidia glauca</name>
    <name type="common">Pin mould</name>
    <dbReference type="NCBI Taxonomy" id="4829"/>
    <lineage>
        <taxon>Eukaryota</taxon>
        <taxon>Fungi</taxon>
        <taxon>Fungi incertae sedis</taxon>
        <taxon>Mucoromycota</taxon>
        <taxon>Mucoromycotina</taxon>
        <taxon>Mucoromycetes</taxon>
        <taxon>Mucorales</taxon>
        <taxon>Cunninghamellaceae</taxon>
        <taxon>Absidia</taxon>
    </lineage>
</organism>
<evidence type="ECO:0000313" key="2">
    <source>
        <dbReference type="EMBL" id="SAM09642.1"/>
    </source>
</evidence>
<feature type="compositionally biased region" description="Basic and acidic residues" evidence="1">
    <location>
        <begin position="71"/>
        <end position="81"/>
    </location>
</feature>
<gene>
    <name evidence="2" type="primary">ABSGL_15343.1 scaffold 16604</name>
</gene>
<sequence length="81" mass="9649">MDIHFEKSQPAILCDKAGNIRMHKERRHTRYHCMACNTYITETQIIRAIHHLPEINTQSRPAKRHQPTGPEHYHRSPLDRQ</sequence>
<feature type="region of interest" description="Disordered" evidence="1">
    <location>
        <begin position="53"/>
        <end position="81"/>
    </location>
</feature>
<dbReference type="Proteomes" id="UP000078561">
    <property type="component" value="Unassembled WGS sequence"/>
</dbReference>
<dbReference type="EMBL" id="LT555164">
    <property type="protein sequence ID" value="SAM09642.1"/>
    <property type="molecule type" value="Genomic_DNA"/>
</dbReference>
<dbReference type="InParanoid" id="A0A168T8A0"/>
<accession>A0A168T8A0</accession>
<reference evidence="2" key="1">
    <citation type="submission" date="2016-04" db="EMBL/GenBank/DDBJ databases">
        <authorList>
            <person name="Evans L.H."/>
            <person name="Alamgir A."/>
            <person name="Owens N."/>
            <person name="Weber N.D."/>
            <person name="Virtaneva K."/>
            <person name="Barbian K."/>
            <person name="Babar A."/>
            <person name="Rosenke K."/>
        </authorList>
    </citation>
    <scope>NUCLEOTIDE SEQUENCE [LARGE SCALE GENOMIC DNA]</scope>
    <source>
        <strain evidence="2">CBS 101.48</strain>
    </source>
</reference>
<proteinExistence type="predicted"/>
<protein>
    <submittedName>
        <fullName evidence="2">Uncharacterized protein</fullName>
    </submittedName>
</protein>
<dbReference type="AlphaFoldDB" id="A0A168T8A0"/>
<evidence type="ECO:0000256" key="1">
    <source>
        <dbReference type="SAM" id="MobiDB-lite"/>
    </source>
</evidence>
<keyword evidence="3" id="KW-1185">Reference proteome</keyword>